<dbReference type="InterPro" id="IPR015590">
    <property type="entry name" value="Aldehyde_DH_dom"/>
</dbReference>
<dbReference type="InterPro" id="IPR016161">
    <property type="entry name" value="Ald_DH/histidinol_DH"/>
</dbReference>
<dbReference type="Proteomes" id="UP001606210">
    <property type="component" value="Unassembled WGS sequence"/>
</dbReference>
<organism evidence="5 6">
    <name type="scientific">Pelomonas parva</name>
    <dbReference type="NCBI Taxonomy" id="3299032"/>
    <lineage>
        <taxon>Bacteria</taxon>
        <taxon>Pseudomonadati</taxon>
        <taxon>Pseudomonadota</taxon>
        <taxon>Betaproteobacteria</taxon>
        <taxon>Burkholderiales</taxon>
        <taxon>Sphaerotilaceae</taxon>
        <taxon>Roseateles</taxon>
    </lineage>
</organism>
<evidence type="ECO:0000313" key="5">
    <source>
        <dbReference type="EMBL" id="MFG6428891.1"/>
    </source>
</evidence>
<keyword evidence="1 3" id="KW-0560">Oxidoreductase</keyword>
<sequence>MSLVIPELQASHADALEFLGRGDHPMLLGEQWVAARSGEWMEAVNPATGAVLGRFPNGDAADVDIAVQTARAAFEQGPWPAMTPAQRAKILWRVGELIEQHIDELSELETLDQGKPIWVGRYAEIPGAAEQFRFFAGQAQRIEGQTLPTSINYQPPGKQVFAYTLKAPVGVVAAIVPWNSPLVLTAMKLAPALAAGCCVVLKPAEDTSLTALRLGELLLEAGLPPGVVNIVTGRGDVVGAALAAHPGVDKISFTGSTQVGRSVLSAAGGNLKKVTLELGGKSPVIVMPDADMDLAIPGAANAIFFNTGQVCVAGSRLYVHRSVFDQVVNGIADIARGMKLGHGLDATTQIGPLVSRKQADRVHRYVQDALTDGAKAVVGGRQLGPNNTFIEPTVLVNVRPDMACVQEEIFGPVVVATPVDSLEEALALANDSIYGLAASIWTSDLSTAHRAAARLKSGTVWINCHLMFDASLPIGGVRQSGWGRESGQAAVDNFLELKTVCAVV</sequence>
<keyword evidence="6" id="KW-1185">Reference proteome</keyword>
<proteinExistence type="inferred from homology"/>
<protein>
    <submittedName>
        <fullName evidence="5">Aldehyde dehydrogenase family protein</fullName>
    </submittedName>
</protein>
<dbReference type="InterPro" id="IPR016162">
    <property type="entry name" value="Ald_DH_N"/>
</dbReference>
<dbReference type="Gene3D" id="3.40.309.10">
    <property type="entry name" value="Aldehyde Dehydrogenase, Chain A, domain 2"/>
    <property type="match status" value="1"/>
</dbReference>
<evidence type="ECO:0000259" key="4">
    <source>
        <dbReference type="Pfam" id="PF00171"/>
    </source>
</evidence>
<comment type="caution">
    <text evidence="5">The sequence shown here is derived from an EMBL/GenBank/DDBJ whole genome shotgun (WGS) entry which is preliminary data.</text>
</comment>
<dbReference type="Gene3D" id="3.40.605.10">
    <property type="entry name" value="Aldehyde Dehydrogenase, Chain A, domain 1"/>
    <property type="match status" value="1"/>
</dbReference>
<evidence type="ECO:0000256" key="3">
    <source>
        <dbReference type="RuleBase" id="RU003345"/>
    </source>
</evidence>
<dbReference type="PANTHER" id="PTHR11699">
    <property type="entry name" value="ALDEHYDE DEHYDROGENASE-RELATED"/>
    <property type="match status" value="1"/>
</dbReference>
<evidence type="ECO:0000256" key="2">
    <source>
        <dbReference type="PROSITE-ProRule" id="PRU10007"/>
    </source>
</evidence>
<feature type="domain" description="Aldehyde dehydrogenase" evidence="4">
    <location>
        <begin position="32"/>
        <end position="500"/>
    </location>
</feature>
<dbReference type="RefSeq" id="WP_394475886.1">
    <property type="nucleotide sequence ID" value="NZ_JBIGHV010000001.1"/>
</dbReference>
<reference evidence="5 6" key="1">
    <citation type="submission" date="2024-08" db="EMBL/GenBank/DDBJ databases">
        <authorList>
            <person name="Lu H."/>
        </authorList>
    </citation>
    <scope>NUCLEOTIDE SEQUENCE [LARGE SCALE GENOMIC DNA]</scope>
    <source>
        <strain evidence="5 6">LYH14W</strain>
    </source>
</reference>
<evidence type="ECO:0000256" key="1">
    <source>
        <dbReference type="ARBA" id="ARBA00023002"/>
    </source>
</evidence>
<dbReference type="EMBL" id="JBIGHV010000001">
    <property type="protein sequence ID" value="MFG6428891.1"/>
    <property type="molecule type" value="Genomic_DNA"/>
</dbReference>
<dbReference type="InterPro" id="IPR029510">
    <property type="entry name" value="Ald_DH_CS_GLU"/>
</dbReference>
<gene>
    <name evidence="5" type="ORF">ACG00Y_03155</name>
</gene>
<comment type="similarity">
    <text evidence="3">Belongs to the aldehyde dehydrogenase family.</text>
</comment>
<dbReference type="PROSITE" id="PS00687">
    <property type="entry name" value="ALDEHYDE_DEHYDR_GLU"/>
    <property type="match status" value="1"/>
</dbReference>
<dbReference type="Pfam" id="PF00171">
    <property type="entry name" value="Aldedh"/>
    <property type="match status" value="1"/>
</dbReference>
<dbReference type="SUPFAM" id="SSF53720">
    <property type="entry name" value="ALDH-like"/>
    <property type="match status" value="1"/>
</dbReference>
<accession>A0ABW7EXE9</accession>
<dbReference type="PROSITE" id="PS00070">
    <property type="entry name" value="ALDEHYDE_DEHYDR_CYS"/>
    <property type="match status" value="1"/>
</dbReference>
<feature type="active site" evidence="2">
    <location>
        <position position="277"/>
    </location>
</feature>
<dbReference type="InterPro" id="IPR016160">
    <property type="entry name" value="Ald_DH_CS_CYS"/>
</dbReference>
<dbReference type="InterPro" id="IPR016163">
    <property type="entry name" value="Ald_DH_C"/>
</dbReference>
<evidence type="ECO:0000313" key="6">
    <source>
        <dbReference type="Proteomes" id="UP001606210"/>
    </source>
</evidence>
<name>A0ABW7EXE9_9BURK</name>